<dbReference type="GO" id="GO:0016841">
    <property type="term" value="F:ammonia-lyase activity"/>
    <property type="evidence" value="ECO:0007669"/>
    <property type="project" value="UniProtKB-ARBA"/>
</dbReference>
<dbReference type="HOGENOM" id="CLU_014801_4_0_9"/>
<keyword evidence="3" id="KW-1185">Reference proteome</keyword>
<dbReference type="InterPro" id="IPR008948">
    <property type="entry name" value="L-Aspartase-like"/>
</dbReference>
<proteinExistence type="predicted"/>
<dbReference type="Proteomes" id="UP000005104">
    <property type="component" value="Chromosome"/>
</dbReference>
<evidence type="ECO:0000313" key="2">
    <source>
        <dbReference type="EMBL" id="EHQ91062.1"/>
    </source>
</evidence>
<dbReference type="SUPFAM" id="SSF48557">
    <property type="entry name" value="L-aspartase-like"/>
    <property type="match status" value="1"/>
</dbReference>
<dbReference type="eggNOG" id="COG2986">
    <property type="taxonomic scope" value="Bacteria"/>
</dbReference>
<name>H5Y652_9FIRM</name>
<organism evidence="2 3">
    <name type="scientific">Desulfosporosinus youngiae DSM 17734</name>
    <dbReference type="NCBI Taxonomy" id="768710"/>
    <lineage>
        <taxon>Bacteria</taxon>
        <taxon>Bacillati</taxon>
        <taxon>Bacillota</taxon>
        <taxon>Clostridia</taxon>
        <taxon>Eubacteriales</taxon>
        <taxon>Desulfitobacteriaceae</taxon>
        <taxon>Desulfosporosinus</taxon>
    </lineage>
</organism>
<dbReference type="PANTHER" id="PTHR10362">
    <property type="entry name" value="HISTIDINE AMMONIA-LYASE"/>
    <property type="match status" value="1"/>
</dbReference>
<sequence>MHTHSLENTLKRAKCISKVILGDSPIELNQFVGVVRYNAKVEFSAQYRDRVNRSRFLVDKFTNENRIIYGVTTGLGENWNKAVCPEDSALLQRNTLLSHATSVGEPLDKEVVRGILLMMLLNLGQAYAGVRMETLEQIAGLLNNGIIPFAPKDGSVGYLGPEAHVGLVLIGLGKAWFNDNLLPGDKVLEEAGMKPIALASKEGLSLVSGTTSITALTALTLYDAINYSKTADISAAMSLEVLKGTLEAYDPRIHAVRPHEDQINTAENIRNILKDSEIIAQYKSYRVQDATSLRNVPQVHGAAKKTIKDAYQTVLTEMNSCCDNPLIFSDSEDDGQVLMGCNADGSFVGIEADSLCMAMTMMAKMSERRTHRLVNPHVSELPAFLIRNNGVNHGFMIPQYTSAGIVGQMRIFSHPATIDNAITSAFQEDYTSMGYNAALKAYKTVNLLKYVLAIELMCAAQAQDFIAELLPSPTTLAVKNLIRKNVPFLEKDEFLQPYIEHVSSLIAEEKILDIVENLKY</sequence>
<keyword evidence="1 2" id="KW-0456">Lyase</keyword>
<dbReference type="RefSeq" id="WP_007785782.1">
    <property type="nucleotide sequence ID" value="NZ_CM001441.1"/>
</dbReference>
<dbReference type="Gene3D" id="1.10.275.10">
    <property type="entry name" value="Fumarase/aspartase (N-terminal domain)"/>
    <property type="match status" value="1"/>
</dbReference>
<dbReference type="OrthoDB" id="9806955at2"/>
<dbReference type="CDD" id="cd00332">
    <property type="entry name" value="PAL-HAL"/>
    <property type="match status" value="1"/>
</dbReference>
<dbReference type="Pfam" id="PF00221">
    <property type="entry name" value="Lyase_aromatic"/>
    <property type="match status" value="1"/>
</dbReference>
<gene>
    <name evidence="2" type="ORF">DesyoDRAFT_4096</name>
</gene>
<dbReference type="InterPro" id="IPR024083">
    <property type="entry name" value="Fumarase/histidase_N"/>
</dbReference>
<evidence type="ECO:0000313" key="3">
    <source>
        <dbReference type="Proteomes" id="UP000005104"/>
    </source>
</evidence>
<protein>
    <submittedName>
        <fullName evidence="2">Histidine ammonia-lyase</fullName>
    </submittedName>
</protein>
<dbReference type="AlphaFoldDB" id="H5Y652"/>
<dbReference type="Gene3D" id="1.20.200.10">
    <property type="entry name" value="Fumarase/aspartase (Central domain)"/>
    <property type="match status" value="1"/>
</dbReference>
<dbReference type="InterPro" id="IPR001106">
    <property type="entry name" value="Aromatic_Lyase"/>
</dbReference>
<dbReference type="STRING" id="768710.DesyoDRAFT_4096"/>
<accession>H5Y652</accession>
<dbReference type="EMBL" id="CM001441">
    <property type="protein sequence ID" value="EHQ91062.1"/>
    <property type="molecule type" value="Genomic_DNA"/>
</dbReference>
<reference evidence="2 3" key="1">
    <citation type="submission" date="2011-11" db="EMBL/GenBank/DDBJ databases">
        <title>The Noncontiguous Finished genome of Desulfosporosinus youngiae DSM 17734.</title>
        <authorList>
            <consortium name="US DOE Joint Genome Institute (JGI-PGF)"/>
            <person name="Lucas S."/>
            <person name="Han J."/>
            <person name="Lapidus A."/>
            <person name="Cheng J.-F."/>
            <person name="Goodwin L."/>
            <person name="Pitluck S."/>
            <person name="Peters L."/>
            <person name="Ovchinnikova G."/>
            <person name="Lu M."/>
            <person name="Land M.L."/>
            <person name="Hauser L."/>
            <person name="Pester M."/>
            <person name="Spring S."/>
            <person name="Ollivier B."/>
            <person name="Rattei T."/>
            <person name="Klenk H.-P."/>
            <person name="Wagner M."/>
            <person name="Loy A."/>
            <person name="Woyke T.J."/>
        </authorList>
    </citation>
    <scope>NUCLEOTIDE SEQUENCE [LARGE SCALE GENOMIC DNA]</scope>
    <source>
        <strain evidence="2 3">DSM 17734</strain>
    </source>
</reference>
<evidence type="ECO:0000256" key="1">
    <source>
        <dbReference type="ARBA" id="ARBA00023239"/>
    </source>
</evidence>